<keyword evidence="3" id="KW-0472">Membrane</keyword>
<sequence>MKETEVKIDPLSLSFSVQQNSWKIRVPKSKTQVQYTEQLALITKETDLFVPFSVNEEDDAYLFSFTVERTLKKWAQMKKANKNEKLRALCNLEKLYQLMSTRVTFMLHPNNIGFNDNLMPLIIYRGIRGLVEPFEMTEEDLLKQFKCYSIALFSKDYHFDELYNGSLQNAKATKFEREINSKETNQELIQFLKNSYREEQQLTEKKMQLVPKKRFTLFKHMSIWMSVLSVLVISLLFYMTFVKLPYQDKLLVAHNNFLASDYSEVIQTLKNENVEKLPYQSKYILAYSYINVEQLSDREKETIMKNISLKSDKYYLLYWIYNGLGDFEQSIDVAKYMDDPQLIMYGLIKKMEQVKNDPDLTGSERDEEVSKLRDQLDGYTDEFDLLEEDENEEQEIDANEVETIEEEENAEADDEKETKIKDENKNKNKEKKKDK</sequence>
<dbReference type="NCBIfam" id="TIGR03926">
    <property type="entry name" value="T7_EssB"/>
    <property type="match status" value="1"/>
</dbReference>
<dbReference type="Gene3D" id="1.10.510.10">
    <property type="entry name" value="Transferase(Phosphotransferase) domain 1"/>
    <property type="match status" value="1"/>
</dbReference>
<gene>
    <name evidence="4" type="ORF">DFR56_10813</name>
</gene>
<keyword evidence="3" id="KW-0812">Transmembrane</keyword>
<dbReference type="EMBL" id="QJJQ01000008">
    <property type="protein sequence ID" value="PXW86200.1"/>
    <property type="molecule type" value="Genomic_DNA"/>
</dbReference>
<evidence type="ECO:0000256" key="3">
    <source>
        <dbReference type="SAM" id="Phobius"/>
    </source>
</evidence>
<proteinExistence type="inferred from homology"/>
<feature type="compositionally biased region" description="Acidic residues" evidence="2">
    <location>
        <begin position="385"/>
        <end position="415"/>
    </location>
</feature>
<keyword evidence="3" id="KW-1133">Transmembrane helix</keyword>
<reference evidence="4 5" key="1">
    <citation type="submission" date="2018-05" db="EMBL/GenBank/DDBJ databases">
        <title>Genomic Encyclopedia of Type Strains, Phase IV (KMG-IV): sequencing the most valuable type-strain genomes for metagenomic binning, comparative biology and taxonomic classification.</title>
        <authorList>
            <person name="Goeker M."/>
        </authorList>
    </citation>
    <scope>NUCLEOTIDE SEQUENCE [LARGE SCALE GENOMIC DNA]</scope>
    <source>
        <strain evidence="4 5">DSM 28556</strain>
    </source>
</reference>
<dbReference type="Proteomes" id="UP000247978">
    <property type="component" value="Unassembled WGS sequence"/>
</dbReference>
<evidence type="ECO:0000256" key="2">
    <source>
        <dbReference type="SAM" id="MobiDB-lite"/>
    </source>
</evidence>
<organism evidence="4 5">
    <name type="scientific">Pseudogracilibacillus auburnensis</name>
    <dbReference type="NCBI Taxonomy" id="1494959"/>
    <lineage>
        <taxon>Bacteria</taxon>
        <taxon>Bacillati</taxon>
        <taxon>Bacillota</taxon>
        <taxon>Bacilli</taxon>
        <taxon>Bacillales</taxon>
        <taxon>Bacillaceae</taxon>
        <taxon>Pseudogracilibacillus</taxon>
    </lineage>
</organism>
<feature type="region of interest" description="Disordered" evidence="2">
    <location>
        <begin position="385"/>
        <end position="435"/>
    </location>
</feature>
<keyword evidence="5" id="KW-1185">Reference proteome</keyword>
<comment type="similarity">
    <text evidence="1">Belongs to the EssB family.</text>
</comment>
<dbReference type="Pfam" id="PF10140">
    <property type="entry name" value="YukC"/>
    <property type="match status" value="1"/>
</dbReference>
<protein>
    <submittedName>
        <fullName evidence="4">Type VII secretion protein EssB</fullName>
    </submittedName>
</protein>
<dbReference type="RefSeq" id="WP_110395627.1">
    <property type="nucleotide sequence ID" value="NZ_JBHUHB010000001.1"/>
</dbReference>
<evidence type="ECO:0000313" key="5">
    <source>
        <dbReference type="Proteomes" id="UP000247978"/>
    </source>
</evidence>
<dbReference type="OrthoDB" id="4975281at2"/>
<comment type="caution">
    <text evidence="4">The sequence shown here is derived from an EMBL/GenBank/DDBJ whole genome shotgun (WGS) entry which is preliminary data.</text>
</comment>
<dbReference type="AlphaFoldDB" id="A0A2V3VX91"/>
<feature type="transmembrane region" description="Helical" evidence="3">
    <location>
        <begin position="222"/>
        <end position="241"/>
    </location>
</feature>
<evidence type="ECO:0000256" key="1">
    <source>
        <dbReference type="ARBA" id="ARBA00010163"/>
    </source>
</evidence>
<accession>A0A2V3VX91</accession>
<evidence type="ECO:0000313" key="4">
    <source>
        <dbReference type="EMBL" id="PXW86200.1"/>
    </source>
</evidence>
<dbReference type="InterPro" id="IPR042565">
    <property type="entry name" value="T7SS_EssB_C"/>
</dbReference>
<dbReference type="InterPro" id="IPR018778">
    <property type="entry name" value="T7SS_EssB"/>
</dbReference>
<name>A0A2V3VX91_9BACI</name>
<dbReference type="Gene3D" id="1.25.40.680">
    <property type="entry name" value="Type VII secretion system EssB, C-terminal-like domain"/>
    <property type="match status" value="1"/>
</dbReference>
<feature type="compositionally biased region" description="Basic and acidic residues" evidence="2">
    <location>
        <begin position="416"/>
        <end position="435"/>
    </location>
</feature>